<comment type="caution">
    <text evidence="10">The sequence shown here is derived from an EMBL/GenBank/DDBJ whole genome shotgun (WGS) entry which is preliminary data.</text>
</comment>
<dbReference type="InterPro" id="IPR003439">
    <property type="entry name" value="ABC_transporter-like_ATP-bd"/>
</dbReference>
<keyword evidence="3" id="KW-0547">Nucleotide-binding</keyword>
<dbReference type="SUPFAM" id="SSF90123">
    <property type="entry name" value="ABC transporter transmembrane region"/>
    <property type="match status" value="1"/>
</dbReference>
<dbReference type="InterPro" id="IPR027417">
    <property type="entry name" value="P-loop_NTPase"/>
</dbReference>
<feature type="transmembrane region" description="Helical" evidence="7">
    <location>
        <begin position="57"/>
        <end position="81"/>
    </location>
</feature>
<proteinExistence type="predicted"/>
<feature type="transmembrane region" description="Helical" evidence="7">
    <location>
        <begin position="20"/>
        <end position="37"/>
    </location>
</feature>
<dbReference type="InterPro" id="IPR003593">
    <property type="entry name" value="AAA+_ATPase"/>
</dbReference>
<dbReference type="InterPro" id="IPR017871">
    <property type="entry name" value="ABC_transporter-like_CS"/>
</dbReference>
<dbReference type="PROSITE" id="PS50893">
    <property type="entry name" value="ABC_TRANSPORTER_2"/>
    <property type="match status" value="1"/>
</dbReference>
<dbReference type="InterPro" id="IPR011527">
    <property type="entry name" value="ABC1_TM_dom"/>
</dbReference>
<dbReference type="PROSITE" id="PS50929">
    <property type="entry name" value="ABC_TM1F"/>
    <property type="match status" value="1"/>
</dbReference>
<evidence type="ECO:0000256" key="1">
    <source>
        <dbReference type="ARBA" id="ARBA00004651"/>
    </source>
</evidence>
<keyword evidence="4 10" id="KW-0067">ATP-binding</keyword>
<keyword evidence="11" id="KW-1185">Reference proteome</keyword>
<dbReference type="SMART" id="SM00382">
    <property type="entry name" value="AAA"/>
    <property type="match status" value="1"/>
</dbReference>
<dbReference type="RefSeq" id="WP_223579367.1">
    <property type="nucleotide sequence ID" value="NZ_BAABFU010000003.1"/>
</dbReference>
<comment type="subcellular location">
    <subcellularLocation>
        <location evidence="1">Cell membrane</location>
        <topology evidence="1">Multi-pass membrane protein</topology>
    </subcellularLocation>
</comment>
<dbReference type="EMBL" id="BAABFU010000003">
    <property type="protein sequence ID" value="GAA4352824.1"/>
    <property type="molecule type" value="Genomic_DNA"/>
</dbReference>
<sequence>MNKSVHLKRLELIKPFAKRLIIGVTVMIVTVAIQLLYPKVVSHFIDTLDVTRTTAWYAGFAGIMLLVLTVHSLATALRYYVFESTGLMVVARIRQKLHKALLKQNIGFYDKHNIGELTNRLSADVEVLQDTLTMGLAISLRSLCVCVGGVVMLLLTSPILSIVLLIFLPVSLLLGKWVGRNVRERSKNIQQSQADASKVAHENFSNIKLVHAFNRQSTAQTNYKSSINVALDIAKSCTKFLATFQGTFSFLTYFVLLITLWIGATQILQGALTVGELTSFVIYSAMVASSAGAVSDFWSDWMRTIGATDRIFEIIESSPSAQPSLTHKPTKDIHLEGNISFQGVTFSYPERPETKALSNFSMSINSGEKVALIGSSGAGKSTIASLILGFYRADEGSVLFDGQSFDRIGADHVRSFVSIVEQEPSLFSGTIYDNIAYGAVSDEVTYDDIVHVSKLAFAHDFIESFPSGYQTVVGERGVQLSGGQKQRITIARALLRDPKILILDEATSALDSASELKVQQALDNLMKNRTTIMIAHRYSTIEKADRIVVLDRGTLVQQGTHAELRRYKEGLYYQLMGHQIPKQRAEAI</sequence>
<reference evidence="11" key="1">
    <citation type="journal article" date="2019" name="Int. J. Syst. Evol. Microbiol.">
        <title>The Global Catalogue of Microorganisms (GCM) 10K type strain sequencing project: providing services to taxonomists for standard genome sequencing and annotation.</title>
        <authorList>
            <consortium name="The Broad Institute Genomics Platform"/>
            <consortium name="The Broad Institute Genome Sequencing Center for Infectious Disease"/>
            <person name="Wu L."/>
            <person name="Ma J."/>
        </authorList>
    </citation>
    <scope>NUCLEOTIDE SEQUENCE [LARGE SCALE GENOMIC DNA]</scope>
    <source>
        <strain evidence="11">JCM 17727</strain>
    </source>
</reference>
<evidence type="ECO:0000313" key="11">
    <source>
        <dbReference type="Proteomes" id="UP001501294"/>
    </source>
</evidence>
<dbReference type="Gene3D" id="3.40.50.300">
    <property type="entry name" value="P-loop containing nucleotide triphosphate hydrolases"/>
    <property type="match status" value="1"/>
</dbReference>
<evidence type="ECO:0000256" key="5">
    <source>
        <dbReference type="ARBA" id="ARBA00022989"/>
    </source>
</evidence>
<dbReference type="Proteomes" id="UP001501294">
    <property type="component" value="Unassembled WGS sequence"/>
</dbReference>
<dbReference type="GO" id="GO:0005524">
    <property type="term" value="F:ATP binding"/>
    <property type="evidence" value="ECO:0007669"/>
    <property type="project" value="UniProtKB-KW"/>
</dbReference>
<evidence type="ECO:0000256" key="6">
    <source>
        <dbReference type="ARBA" id="ARBA00023136"/>
    </source>
</evidence>
<organism evidence="10 11">
    <name type="scientific">Kangiella taiwanensis</name>
    <dbReference type="NCBI Taxonomy" id="1079179"/>
    <lineage>
        <taxon>Bacteria</taxon>
        <taxon>Pseudomonadati</taxon>
        <taxon>Pseudomonadota</taxon>
        <taxon>Gammaproteobacteria</taxon>
        <taxon>Kangiellales</taxon>
        <taxon>Kangiellaceae</taxon>
        <taxon>Kangiella</taxon>
    </lineage>
</organism>
<protein>
    <submittedName>
        <fullName evidence="10">ABC transporter ATP-binding protein</fullName>
    </submittedName>
</protein>
<accession>A0ABP8I773</accession>
<feature type="domain" description="ABC transmembrane type-1" evidence="9">
    <location>
        <begin position="21"/>
        <end position="303"/>
    </location>
</feature>
<dbReference type="InterPro" id="IPR039421">
    <property type="entry name" value="Type_1_exporter"/>
</dbReference>
<dbReference type="PANTHER" id="PTHR43394:SF1">
    <property type="entry name" value="ATP-BINDING CASSETTE SUB-FAMILY B MEMBER 10, MITOCHONDRIAL"/>
    <property type="match status" value="1"/>
</dbReference>
<evidence type="ECO:0000256" key="2">
    <source>
        <dbReference type="ARBA" id="ARBA00022692"/>
    </source>
</evidence>
<dbReference type="SUPFAM" id="SSF52540">
    <property type="entry name" value="P-loop containing nucleoside triphosphate hydrolases"/>
    <property type="match status" value="1"/>
</dbReference>
<evidence type="ECO:0000256" key="4">
    <source>
        <dbReference type="ARBA" id="ARBA00022840"/>
    </source>
</evidence>
<dbReference type="Pfam" id="PF00664">
    <property type="entry name" value="ABC_membrane"/>
    <property type="match status" value="1"/>
</dbReference>
<evidence type="ECO:0000259" key="8">
    <source>
        <dbReference type="PROSITE" id="PS50893"/>
    </source>
</evidence>
<evidence type="ECO:0000256" key="7">
    <source>
        <dbReference type="SAM" id="Phobius"/>
    </source>
</evidence>
<gene>
    <name evidence="10" type="ORF">GCM10023150_20790</name>
</gene>
<dbReference type="CDD" id="cd18557">
    <property type="entry name" value="ABC_6TM_TAP_ABCB8_10_like"/>
    <property type="match status" value="1"/>
</dbReference>
<feature type="transmembrane region" description="Helical" evidence="7">
    <location>
        <begin position="248"/>
        <end position="268"/>
    </location>
</feature>
<feature type="transmembrane region" description="Helical" evidence="7">
    <location>
        <begin position="159"/>
        <end position="178"/>
    </location>
</feature>
<feature type="domain" description="ABC transporter" evidence="8">
    <location>
        <begin position="339"/>
        <end position="577"/>
    </location>
</feature>
<name>A0ABP8I773_9GAMM</name>
<keyword evidence="5 7" id="KW-1133">Transmembrane helix</keyword>
<dbReference type="Gene3D" id="1.20.1560.10">
    <property type="entry name" value="ABC transporter type 1, transmembrane domain"/>
    <property type="match status" value="1"/>
</dbReference>
<evidence type="ECO:0000259" key="9">
    <source>
        <dbReference type="PROSITE" id="PS50929"/>
    </source>
</evidence>
<dbReference type="InterPro" id="IPR036640">
    <property type="entry name" value="ABC1_TM_sf"/>
</dbReference>
<feature type="transmembrane region" description="Helical" evidence="7">
    <location>
        <begin position="132"/>
        <end position="153"/>
    </location>
</feature>
<dbReference type="PANTHER" id="PTHR43394">
    <property type="entry name" value="ATP-DEPENDENT PERMEASE MDL1, MITOCHONDRIAL"/>
    <property type="match status" value="1"/>
</dbReference>
<evidence type="ECO:0000313" key="10">
    <source>
        <dbReference type="EMBL" id="GAA4352824.1"/>
    </source>
</evidence>
<dbReference type="Pfam" id="PF00005">
    <property type="entry name" value="ABC_tran"/>
    <property type="match status" value="1"/>
</dbReference>
<dbReference type="PROSITE" id="PS00211">
    <property type="entry name" value="ABC_TRANSPORTER_1"/>
    <property type="match status" value="1"/>
</dbReference>
<evidence type="ECO:0000256" key="3">
    <source>
        <dbReference type="ARBA" id="ARBA00022741"/>
    </source>
</evidence>
<keyword evidence="6 7" id="KW-0472">Membrane</keyword>
<keyword evidence="2 7" id="KW-0812">Transmembrane</keyword>